<feature type="signal peptide" evidence="2">
    <location>
        <begin position="1"/>
        <end position="22"/>
    </location>
</feature>
<protein>
    <submittedName>
        <fullName evidence="4">Type II secretion system protein GspD</fullName>
    </submittedName>
</protein>
<comment type="caution">
    <text evidence="4">The sequence shown here is derived from an EMBL/GenBank/DDBJ whole genome shotgun (WGS) entry which is preliminary data.</text>
</comment>
<evidence type="ECO:0000313" key="5">
    <source>
        <dbReference type="Proteomes" id="UP001606099"/>
    </source>
</evidence>
<evidence type="ECO:0000256" key="2">
    <source>
        <dbReference type="SAM" id="SignalP"/>
    </source>
</evidence>
<dbReference type="InterPro" id="IPR004846">
    <property type="entry name" value="T2SS/T3SS_dom"/>
</dbReference>
<evidence type="ECO:0000259" key="3">
    <source>
        <dbReference type="Pfam" id="PF00263"/>
    </source>
</evidence>
<feature type="domain" description="Type II/III secretion system secretin-like" evidence="3">
    <location>
        <begin position="261"/>
        <end position="411"/>
    </location>
</feature>
<keyword evidence="5" id="KW-1185">Reference proteome</keyword>
<gene>
    <name evidence="4" type="ORF">ACG0Z6_12090</name>
</gene>
<evidence type="ECO:0000256" key="1">
    <source>
        <dbReference type="RuleBase" id="RU004003"/>
    </source>
</evidence>
<dbReference type="Pfam" id="PF00263">
    <property type="entry name" value="Secretin"/>
    <property type="match status" value="1"/>
</dbReference>
<organism evidence="4 5">
    <name type="scientific">Roseateles rivi</name>
    <dbReference type="NCBI Taxonomy" id="3299028"/>
    <lineage>
        <taxon>Bacteria</taxon>
        <taxon>Pseudomonadati</taxon>
        <taxon>Pseudomonadota</taxon>
        <taxon>Betaproteobacteria</taxon>
        <taxon>Burkholderiales</taxon>
        <taxon>Sphaerotilaceae</taxon>
        <taxon>Roseateles</taxon>
    </lineage>
</organism>
<name>A0ABW7FXD7_9BURK</name>
<feature type="chain" id="PRO_5046048552" evidence="2">
    <location>
        <begin position="23"/>
        <end position="415"/>
    </location>
</feature>
<proteinExistence type="inferred from homology"/>
<accession>A0ABW7FXD7</accession>
<dbReference type="EMBL" id="JBIGHZ010000004">
    <property type="protein sequence ID" value="MFG6448972.1"/>
    <property type="molecule type" value="Genomic_DNA"/>
</dbReference>
<dbReference type="PRINTS" id="PR01032">
    <property type="entry name" value="PHAGEIV"/>
</dbReference>
<sequence length="415" mass="44384">MTQNKALALVLVLAMVGGSAIGQSAPKPVKFDFKAINVAQVVQLIYGEVLTSPYVLDPEVLSDARLVSFRYASDKGDVRAFVRSFLDSLGYVVQPKAGVDFITRRQDVEKTAPAIELEGFVYRPLFRDVHYLARLLGPLFQGSFSVNGAVSGNAISTKGPVPQGSATAMLDQSADVLVFTGTGKEVDKLKKLLPQVDFQLGEVVVRGVVYEVSTTDKQGSAFGLLASLLGGKLQAGVGVINPVGSFLRLKNTALDAVYSVLSQDSRFKVMSSPSLRIQSGAQGTFSVGQDVPVLGSVSYPNNGQPVQSVEYRSSGVIFNVQPTIKESVIDLAIDQQLSNFAQTTTGVNNSPTLTKRALKTSVGLQDGDLIVLGGLTENKESDTREGPGFLPRLFHTTGKDNSRSEVLLVLQVQRI</sequence>
<dbReference type="InterPro" id="IPR050810">
    <property type="entry name" value="Bact_Secretion_Sys_Channel"/>
</dbReference>
<keyword evidence="2" id="KW-0732">Signal</keyword>
<dbReference type="Proteomes" id="UP001606099">
    <property type="component" value="Unassembled WGS sequence"/>
</dbReference>
<dbReference type="RefSeq" id="WP_394461720.1">
    <property type="nucleotide sequence ID" value="NZ_JBIGHZ010000004.1"/>
</dbReference>
<evidence type="ECO:0000313" key="4">
    <source>
        <dbReference type="EMBL" id="MFG6448972.1"/>
    </source>
</evidence>
<comment type="similarity">
    <text evidence="1">Belongs to the bacterial secretin family.</text>
</comment>
<dbReference type="PANTHER" id="PTHR30332">
    <property type="entry name" value="PROBABLE GENERAL SECRETION PATHWAY PROTEIN D"/>
    <property type="match status" value="1"/>
</dbReference>
<dbReference type="PANTHER" id="PTHR30332:SF17">
    <property type="entry name" value="TYPE IV PILIATION SYSTEM PROTEIN DR_0774-RELATED"/>
    <property type="match status" value="1"/>
</dbReference>
<reference evidence="4 5" key="1">
    <citation type="submission" date="2024-08" db="EMBL/GenBank/DDBJ databases">
        <authorList>
            <person name="Lu H."/>
        </authorList>
    </citation>
    <scope>NUCLEOTIDE SEQUENCE [LARGE SCALE GENOMIC DNA]</scope>
    <source>
        <strain evidence="4 5">BYS180W</strain>
    </source>
</reference>